<evidence type="ECO:0000259" key="15">
    <source>
        <dbReference type="PROSITE" id="PS50991"/>
    </source>
</evidence>
<keyword evidence="9 16" id="KW-0808">Transferase</keyword>
<dbReference type="InterPro" id="IPR050073">
    <property type="entry name" value="2-IPM_HCS-like"/>
</dbReference>
<evidence type="ECO:0000256" key="2">
    <source>
        <dbReference type="ARBA" id="ARBA00004689"/>
    </source>
</evidence>
<keyword evidence="10" id="KW-0479">Metal-binding</keyword>
<dbReference type="EMBL" id="WBSZ01000106">
    <property type="protein sequence ID" value="KAB2528435.1"/>
    <property type="molecule type" value="Genomic_DNA"/>
</dbReference>
<evidence type="ECO:0000313" key="16">
    <source>
        <dbReference type="EMBL" id="KAB2528435.1"/>
    </source>
</evidence>
<dbReference type="FunFam" id="3.30.160.270:FF:000001">
    <property type="entry name" value="2-isopropylmalate synthase"/>
    <property type="match status" value="1"/>
</dbReference>
<dbReference type="InterPro" id="IPR036230">
    <property type="entry name" value="LeuA_allosteric_dom_sf"/>
</dbReference>
<dbReference type="NCBIfam" id="TIGR00973">
    <property type="entry name" value="leuA_bact"/>
    <property type="match status" value="1"/>
</dbReference>
<evidence type="ECO:0000256" key="10">
    <source>
        <dbReference type="ARBA" id="ARBA00022723"/>
    </source>
</evidence>
<evidence type="ECO:0000256" key="7">
    <source>
        <dbReference type="ARBA" id="ARBA00022490"/>
    </source>
</evidence>
<comment type="pathway">
    <text evidence="2">Amino-acid biosynthesis; L-leucine biosynthesis; L-leucine from 3-methyl-2-oxobutanoate: step 1/4.</text>
</comment>
<dbReference type="NCBIfam" id="NF002084">
    <property type="entry name" value="PRK00915.1-1"/>
    <property type="match status" value="1"/>
</dbReference>
<dbReference type="Gene3D" id="3.20.20.70">
    <property type="entry name" value="Aldolase class I"/>
    <property type="match status" value="1"/>
</dbReference>
<comment type="catalytic activity">
    <reaction evidence="1">
        <text>3-methyl-2-oxobutanoate + acetyl-CoA + H2O = (2S)-2-isopropylmalate + CoA + H(+)</text>
        <dbReference type="Rhea" id="RHEA:21524"/>
        <dbReference type="ChEBI" id="CHEBI:1178"/>
        <dbReference type="ChEBI" id="CHEBI:11851"/>
        <dbReference type="ChEBI" id="CHEBI:15377"/>
        <dbReference type="ChEBI" id="CHEBI:15378"/>
        <dbReference type="ChEBI" id="CHEBI:57287"/>
        <dbReference type="ChEBI" id="CHEBI:57288"/>
        <dbReference type="EC" id="2.3.3.13"/>
    </reaction>
</comment>
<dbReference type="PANTHER" id="PTHR10277">
    <property type="entry name" value="HOMOCITRATE SYNTHASE-RELATED"/>
    <property type="match status" value="1"/>
</dbReference>
<gene>
    <name evidence="16" type="primary">leuA</name>
    <name evidence="16" type="ORF">F9C29_05925</name>
</gene>
<evidence type="ECO:0000256" key="11">
    <source>
        <dbReference type="ARBA" id="ARBA00023211"/>
    </source>
</evidence>
<dbReference type="GO" id="GO:0005829">
    <property type="term" value="C:cytosol"/>
    <property type="evidence" value="ECO:0007669"/>
    <property type="project" value="TreeGrafter"/>
</dbReference>
<organism evidence="16 17">
    <name type="scientific">Enterobacter hormaechei</name>
    <dbReference type="NCBI Taxonomy" id="158836"/>
    <lineage>
        <taxon>Bacteria</taxon>
        <taxon>Pseudomonadati</taxon>
        <taxon>Pseudomonadota</taxon>
        <taxon>Gammaproteobacteria</taxon>
        <taxon>Enterobacterales</taxon>
        <taxon>Enterobacteriaceae</taxon>
        <taxon>Enterobacter</taxon>
        <taxon>Enterobacter cloacae complex</taxon>
    </lineage>
</organism>
<dbReference type="CDD" id="cd07940">
    <property type="entry name" value="DRE_TIM_IPMS"/>
    <property type="match status" value="1"/>
</dbReference>
<reference evidence="16 17" key="1">
    <citation type="submission" date="2019-09" db="EMBL/GenBank/DDBJ databases">
        <title>Reversal of blaTEM antimicrobial resistance by CRISPR-Cas9 in clinical E. coli and other Enterobacteriaceae strains.</title>
        <authorList>
            <person name="Tagliaferri T."/>
            <person name="Guimaraes N."/>
            <person name="Pereira M."/>
            <person name="Felicori L."/>
            <person name="Horz H.-P."/>
            <person name="Santos S."/>
            <person name="Mendes T."/>
        </authorList>
    </citation>
    <scope>NUCLEOTIDE SEQUENCE [LARGE SCALE GENOMIC DNA]</scope>
    <source>
        <strain evidence="16 17">E2_blaTEM_MG</strain>
    </source>
</reference>
<dbReference type="NCBIfam" id="NF002086">
    <property type="entry name" value="PRK00915.1-3"/>
    <property type="match status" value="1"/>
</dbReference>
<evidence type="ECO:0000256" key="14">
    <source>
        <dbReference type="NCBIfam" id="TIGR00973"/>
    </source>
</evidence>
<evidence type="ECO:0000256" key="5">
    <source>
        <dbReference type="ARBA" id="ARBA00018198"/>
    </source>
</evidence>
<dbReference type="Proteomes" id="UP000476281">
    <property type="component" value="Unassembled WGS sequence"/>
</dbReference>
<evidence type="ECO:0000256" key="13">
    <source>
        <dbReference type="ARBA" id="ARBA00037629"/>
    </source>
</evidence>
<dbReference type="FunFam" id="3.20.20.70:FF:000010">
    <property type="entry name" value="2-isopropylmalate synthase"/>
    <property type="match status" value="1"/>
</dbReference>
<evidence type="ECO:0000256" key="8">
    <source>
        <dbReference type="ARBA" id="ARBA00022605"/>
    </source>
</evidence>
<accession>A0A6L3Y155</accession>
<dbReference type="Pfam" id="PF00682">
    <property type="entry name" value="HMGL-like"/>
    <property type="match status" value="1"/>
</dbReference>
<protein>
    <recommendedName>
        <fullName evidence="5 14">2-isopropylmalate synthase</fullName>
        <ecNumber evidence="4 14">2.3.3.13</ecNumber>
    </recommendedName>
</protein>
<dbReference type="GO" id="GO:0009098">
    <property type="term" value="P:L-leucine biosynthetic process"/>
    <property type="evidence" value="ECO:0007669"/>
    <property type="project" value="UniProtKB-UniRule"/>
</dbReference>
<dbReference type="SMART" id="SM00917">
    <property type="entry name" value="LeuA_dimer"/>
    <property type="match status" value="1"/>
</dbReference>
<evidence type="ECO:0000313" key="17">
    <source>
        <dbReference type="Proteomes" id="UP000476281"/>
    </source>
</evidence>
<evidence type="ECO:0000256" key="6">
    <source>
        <dbReference type="ARBA" id="ARBA00022430"/>
    </source>
</evidence>
<dbReference type="Gene3D" id="1.10.238.260">
    <property type="match status" value="1"/>
</dbReference>
<comment type="similarity">
    <text evidence="3">Belongs to the alpha-IPM synthase/homocitrate synthase family. LeuA type 1 subfamily.</text>
</comment>
<evidence type="ECO:0000256" key="12">
    <source>
        <dbReference type="ARBA" id="ARBA00023304"/>
    </source>
</evidence>
<dbReference type="HAMAP" id="MF_01025">
    <property type="entry name" value="LeuA_type1"/>
    <property type="match status" value="1"/>
</dbReference>
<comment type="function">
    <text evidence="13">Catalyzes the condensation of the acetyl group of acetyl-CoA with 3-methyl-2-oxobutanoate (2-ketoisovalerate) to form 3-carboxy-3-hydroxy-4-methylpentanoate (2-isopropylmalate).</text>
</comment>
<feature type="domain" description="Pyruvate carboxyltransferase" evidence="15">
    <location>
        <begin position="5"/>
        <end position="267"/>
    </location>
</feature>
<keyword evidence="6" id="KW-0432">Leucine biosynthesis</keyword>
<keyword evidence="16" id="KW-0012">Acyltransferase</keyword>
<comment type="caution">
    <text evidence="16">The sequence shown here is derived from an EMBL/GenBank/DDBJ whole genome shotgun (WGS) entry which is preliminary data.</text>
</comment>
<dbReference type="GO" id="GO:0003852">
    <property type="term" value="F:2-isopropylmalate synthase activity"/>
    <property type="evidence" value="ECO:0007669"/>
    <property type="project" value="UniProtKB-UniRule"/>
</dbReference>
<dbReference type="Pfam" id="PF22617">
    <property type="entry name" value="HCS_D2"/>
    <property type="match status" value="1"/>
</dbReference>
<keyword evidence="12" id="KW-0100">Branched-chain amino acid biosynthesis</keyword>
<evidence type="ECO:0000256" key="9">
    <source>
        <dbReference type="ARBA" id="ARBA00022679"/>
    </source>
</evidence>
<dbReference type="InterPro" id="IPR005671">
    <property type="entry name" value="LeuA_bact_synth"/>
</dbReference>
<dbReference type="FunFam" id="1.10.238.260:FF:000001">
    <property type="entry name" value="2-isopropylmalate synthase"/>
    <property type="match status" value="1"/>
</dbReference>
<evidence type="ECO:0000256" key="1">
    <source>
        <dbReference type="ARBA" id="ARBA00000064"/>
    </source>
</evidence>
<dbReference type="GO" id="GO:0046872">
    <property type="term" value="F:metal ion binding"/>
    <property type="evidence" value="ECO:0007669"/>
    <property type="project" value="UniProtKB-KW"/>
</dbReference>
<dbReference type="PROSITE" id="PS00816">
    <property type="entry name" value="AIPM_HOMOCIT_SYNTH_2"/>
    <property type="match status" value="1"/>
</dbReference>
<dbReference type="InterPro" id="IPR002034">
    <property type="entry name" value="AIPM/Hcit_synth_CS"/>
</dbReference>
<dbReference type="PROSITE" id="PS50991">
    <property type="entry name" value="PYR_CT"/>
    <property type="match status" value="1"/>
</dbReference>
<dbReference type="InterPro" id="IPR013785">
    <property type="entry name" value="Aldolase_TIM"/>
</dbReference>
<dbReference type="SUPFAM" id="SSF110921">
    <property type="entry name" value="2-isopropylmalate synthase LeuA, allosteric (dimerisation) domain"/>
    <property type="match status" value="1"/>
</dbReference>
<dbReference type="InterPro" id="IPR013709">
    <property type="entry name" value="2-isopropylmalate_synth_dimer"/>
</dbReference>
<keyword evidence="8" id="KW-0028">Amino-acid biosynthesis</keyword>
<dbReference type="InterPro" id="IPR000891">
    <property type="entry name" value="PYR_CT"/>
</dbReference>
<dbReference type="PROSITE" id="PS00815">
    <property type="entry name" value="AIPM_HOMOCIT_SYNTH_1"/>
    <property type="match status" value="1"/>
</dbReference>
<dbReference type="PANTHER" id="PTHR10277:SF9">
    <property type="entry name" value="2-ISOPROPYLMALATE SYNTHASE 1, CHLOROPLASTIC-RELATED"/>
    <property type="match status" value="1"/>
</dbReference>
<dbReference type="SUPFAM" id="SSF51569">
    <property type="entry name" value="Aldolase"/>
    <property type="match status" value="1"/>
</dbReference>
<evidence type="ECO:0000256" key="3">
    <source>
        <dbReference type="ARBA" id="ARBA00009396"/>
    </source>
</evidence>
<feature type="non-terminal residue" evidence="16">
    <location>
        <position position="531"/>
    </location>
</feature>
<dbReference type="UniPathway" id="UPA00048">
    <property type="reaction ID" value="UER00070"/>
</dbReference>
<proteinExistence type="inferred from homology"/>
<name>A0A6L3Y155_9ENTR</name>
<sequence length="531" mass="58511">MSQQVVIFDTTLRDGEQALQASLSVKEKLQIALALERMGVDVMEVGFPVSSPGDFESVQTIARTIKNSRVCGLARCVEKDIDVAAESLKVAEAFRIHTFIATSPMHIATKLRSTLDEVIERAVYMVKRARNYTDDVEFSCEDAGRTPIDDLARVVEAAINAGARTINIPDTVGYTMPFEFSNIITGLYDRVPNIDKAIISVHTHDDLGLAVGNAIAAVHAGARQVEGAMNGIGERAGNCSLEEVIMAIKVRKDIMNVHTRINHNEIWRTSQTVSQICNMPIPANKAIVGTGAFAHSSGIHQDGVLKNRENYEIMTPESIGLNQVQLNLTSRSGRAAVKHRMEEMGYQDSDYNMDQLYDAFLKLADKKGQVFDYDLEALAFINKQQEEPEHFRLDYFTVQSGSSDIATASVKLACGDEIKAEAANGNGPVDAIYQAINRVTEYDVELVKYDLTAKGHGKDALGQVDIVVNYNGRRFHGVGLATDIVESSAKAMVHVLNNIWRAAEVEKELQRKAQNKENNKETVGCRRIPIL</sequence>
<dbReference type="Gene3D" id="3.30.160.270">
    <property type="match status" value="1"/>
</dbReference>
<keyword evidence="7" id="KW-0963">Cytoplasm</keyword>
<evidence type="ECO:0000256" key="4">
    <source>
        <dbReference type="ARBA" id="ARBA00012973"/>
    </source>
</evidence>
<dbReference type="Pfam" id="PF08502">
    <property type="entry name" value="LeuA_dimer"/>
    <property type="match status" value="1"/>
</dbReference>
<dbReference type="InterPro" id="IPR054691">
    <property type="entry name" value="LeuA/HCS_post-cat"/>
</dbReference>
<dbReference type="EC" id="2.3.3.13" evidence="4 14"/>
<keyword evidence="11" id="KW-0464">Manganese</keyword>
<dbReference type="AlphaFoldDB" id="A0A6L3Y155"/>